<dbReference type="InterPro" id="IPR052016">
    <property type="entry name" value="Bact_Sigma-Reg"/>
</dbReference>
<dbReference type="AlphaFoldDB" id="A0A918DWZ4"/>
<dbReference type="PANTHER" id="PTHR43156">
    <property type="entry name" value="STAGE II SPORULATION PROTEIN E-RELATED"/>
    <property type="match status" value="1"/>
</dbReference>
<dbReference type="Pfam" id="PF07228">
    <property type="entry name" value="SpoIIE"/>
    <property type="match status" value="1"/>
</dbReference>
<dbReference type="PANTHER" id="PTHR43156:SF2">
    <property type="entry name" value="STAGE II SPORULATION PROTEIN E"/>
    <property type="match status" value="1"/>
</dbReference>
<evidence type="ECO:0000313" key="5">
    <source>
        <dbReference type="Proteomes" id="UP000641932"/>
    </source>
</evidence>
<evidence type="ECO:0000256" key="2">
    <source>
        <dbReference type="SAM" id="MobiDB-lite"/>
    </source>
</evidence>
<keyword evidence="5" id="KW-1185">Reference proteome</keyword>
<reference evidence="4" key="2">
    <citation type="submission" date="2020-09" db="EMBL/GenBank/DDBJ databases">
        <authorList>
            <person name="Sun Q."/>
            <person name="Zhou Y."/>
        </authorList>
    </citation>
    <scope>NUCLEOTIDE SEQUENCE</scope>
    <source>
        <strain evidence="4">CGMCC 4.7201</strain>
    </source>
</reference>
<accession>A0A918DWZ4</accession>
<dbReference type="EMBL" id="BMMS01000008">
    <property type="protein sequence ID" value="GGO86454.1"/>
    <property type="molecule type" value="Genomic_DNA"/>
</dbReference>
<proteinExistence type="predicted"/>
<dbReference type="SUPFAM" id="SSF81606">
    <property type="entry name" value="PP2C-like"/>
    <property type="match status" value="1"/>
</dbReference>
<reference evidence="4" key="1">
    <citation type="journal article" date="2014" name="Int. J. Syst. Evol. Microbiol.">
        <title>Complete genome sequence of Corynebacterium casei LMG S-19264T (=DSM 44701T), isolated from a smear-ripened cheese.</title>
        <authorList>
            <consortium name="US DOE Joint Genome Institute (JGI-PGF)"/>
            <person name="Walter F."/>
            <person name="Albersmeier A."/>
            <person name="Kalinowski J."/>
            <person name="Ruckert C."/>
        </authorList>
    </citation>
    <scope>NUCLEOTIDE SEQUENCE</scope>
    <source>
        <strain evidence="4">CGMCC 4.7201</strain>
    </source>
</reference>
<organism evidence="4 5">
    <name type="scientific">Wenjunlia tyrosinilytica</name>
    <dbReference type="NCBI Taxonomy" id="1544741"/>
    <lineage>
        <taxon>Bacteria</taxon>
        <taxon>Bacillati</taxon>
        <taxon>Actinomycetota</taxon>
        <taxon>Actinomycetes</taxon>
        <taxon>Kitasatosporales</taxon>
        <taxon>Streptomycetaceae</taxon>
        <taxon>Wenjunlia</taxon>
    </lineage>
</organism>
<evidence type="ECO:0000259" key="3">
    <source>
        <dbReference type="SMART" id="SM00331"/>
    </source>
</evidence>
<dbReference type="Gene3D" id="3.30.450.40">
    <property type="match status" value="1"/>
</dbReference>
<sequence>MQDRLASWLSDLTTLHELTERLARTDSLDTTLHELLQAGAALVGAQRGVAVLEPADGQGPNTTVGLGLERSDIGTLETVPREAAVYGRALDAEIPASSRQTPATEGASGETPPDLLHPDIAADLSLPPRHREVASQLGIGASYALRLTAETTGTLGAVVWMYDEPAEPTERQRHLAGLYCSFAAELLAKHLRLARAQRDVRTLREGLLPARLPRVPGVCLGMRHRSGTAGGGHWYDALALPEGALGLSVGAVTGTGPGAAAVMGRLRASLRAYAVMEGEDPVAVLSDLELLLQLTEPARSATALFAYAEPAQHRLVLAGAGHCPPLLVGERRVEFVETSLSAPLGMLSCWEAPSVEMSLEPGETLVLYTDGLLHRGGGTLDQSFARLHTAAARAPRETREDPDLLCEHLLSACLPDDADAAESTEDIVLLAARFE</sequence>
<dbReference type="InterPro" id="IPR029016">
    <property type="entry name" value="GAF-like_dom_sf"/>
</dbReference>
<feature type="domain" description="PPM-type phosphatase" evidence="3">
    <location>
        <begin position="215"/>
        <end position="434"/>
    </location>
</feature>
<protein>
    <recommendedName>
        <fullName evidence="3">PPM-type phosphatase domain-containing protein</fullName>
    </recommendedName>
</protein>
<dbReference type="InterPro" id="IPR001932">
    <property type="entry name" value="PPM-type_phosphatase-like_dom"/>
</dbReference>
<dbReference type="InterPro" id="IPR036457">
    <property type="entry name" value="PPM-type-like_dom_sf"/>
</dbReference>
<keyword evidence="1" id="KW-0378">Hydrolase</keyword>
<dbReference type="Gene3D" id="3.60.40.10">
    <property type="entry name" value="PPM-type phosphatase domain"/>
    <property type="match status" value="1"/>
</dbReference>
<gene>
    <name evidence="4" type="ORF">GCM10012280_22600</name>
</gene>
<feature type="region of interest" description="Disordered" evidence="2">
    <location>
        <begin position="92"/>
        <end position="116"/>
    </location>
</feature>
<dbReference type="GO" id="GO:0016791">
    <property type="term" value="F:phosphatase activity"/>
    <property type="evidence" value="ECO:0007669"/>
    <property type="project" value="TreeGrafter"/>
</dbReference>
<dbReference type="SUPFAM" id="SSF55781">
    <property type="entry name" value="GAF domain-like"/>
    <property type="match status" value="1"/>
</dbReference>
<comment type="caution">
    <text evidence="4">The sequence shown here is derived from an EMBL/GenBank/DDBJ whole genome shotgun (WGS) entry which is preliminary data.</text>
</comment>
<evidence type="ECO:0000313" key="4">
    <source>
        <dbReference type="EMBL" id="GGO86454.1"/>
    </source>
</evidence>
<evidence type="ECO:0000256" key="1">
    <source>
        <dbReference type="ARBA" id="ARBA00022801"/>
    </source>
</evidence>
<dbReference type="Proteomes" id="UP000641932">
    <property type="component" value="Unassembled WGS sequence"/>
</dbReference>
<dbReference type="SMART" id="SM00331">
    <property type="entry name" value="PP2C_SIG"/>
    <property type="match status" value="1"/>
</dbReference>
<name>A0A918DWZ4_9ACTN</name>